<evidence type="ECO:0000313" key="8">
    <source>
        <dbReference type="Proteomes" id="UP001589898"/>
    </source>
</evidence>
<evidence type="ECO:0000256" key="2">
    <source>
        <dbReference type="ARBA" id="ARBA00022679"/>
    </source>
</evidence>
<dbReference type="InterPro" id="IPR051792">
    <property type="entry name" value="GGT_bact"/>
</dbReference>
<dbReference type="Gene3D" id="3.60.20.40">
    <property type="match status" value="1"/>
</dbReference>
<feature type="signal peptide" evidence="6">
    <location>
        <begin position="1"/>
        <end position="35"/>
    </location>
</feature>
<dbReference type="RefSeq" id="WP_229823337.1">
    <property type="nucleotide sequence ID" value="NZ_BMZT01000007.1"/>
</dbReference>
<keyword evidence="8" id="KW-1185">Reference proteome</keyword>
<dbReference type="InterPro" id="IPR043138">
    <property type="entry name" value="GGT_lsub"/>
</dbReference>
<name>A0ABV6SZR8_9GAMM</name>
<keyword evidence="3" id="KW-0378">Hydrolase</keyword>
<accession>A0ABV6SZR8</accession>
<organism evidence="7 8">
    <name type="scientific">Luteimonas padinae</name>
    <dbReference type="NCBI Taxonomy" id="1714359"/>
    <lineage>
        <taxon>Bacteria</taxon>
        <taxon>Pseudomonadati</taxon>
        <taxon>Pseudomonadota</taxon>
        <taxon>Gammaproteobacteria</taxon>
        <taxon>Lysobacterales</taxon>
        <taxon>Lysobacteraceae</taxon>
        <taxon>Luteimonas</taxon>
    </lineage>
</organism>
<dbReference type="SUPFAM" id="SSF56235">
    <property type="entry name" value="N-terminal nucleophile aminohydrolases (Ntn hydrolases)"/>
    <property type="match status" value="1"/>
</dbReference>
<evidence type="ECO:0000256" key="1">
    <source>
        <dbReference type="ARBA" id="ARBA00009381"/>
    </source>
</evidence>
<dbReference type="Proteomes" id="UP001589898">
    <property type="component" value="Unassembled WGS sequence"/>
</dbReference>
<dbReference type="EMBL" id="JBHLTF010000029">
    <property type="protein sequence ID" value="MFC0717671.1"/>
    <property type="molecule type" value="Genomic_DNA"/>
</dbReference>
<evidence type="ECO:0000256" key="6">
    <source>
        <dbReference type="SAM" id="SignalP"/>
    </source>
</evidence>
<keyword evidence="6" id="KW-0732">Signal</keyword>
<feature type="compositionally biased region" description="Low complexity" evidence="5">
    <location>
        <begin position="378"/>
        <end position="388"/>
    </location>
</feature>
<comment type="similarity">
    <text evidence="1">Belongs to the gamma-glutamyltransferase family.</text>
</comment>
<comment type="caution">
    <text evidence="7">The sequence shown here is derived from an EMBL/GenBank/DDBJ whole genome shotgun (WGS) entry which is preliminary data.</text>
</comment>
<dbReference type="Gene3D" id="1.10.246.130">
    <property type="match status" value="1"/>
</dbReference>
<dbReference type="PANTHER" id="PTHR43199:SF1">
    <property type="entry name" value="GLUTATHIONE HYDROLASE PROENZYME"/>
    <property type="match status" value="1"/>
</dbReference>
<dbReference type="InterPro" id="IPR043137">
    <property type="entry name" value="GGT_ssub_C"/>
</dbReference>
<keyword evidence="4" id="KW-0865">Zymogen</keyword>
<dbReference type="Pfam" id="PF01019">
    <property type="entry name" value="G_glu_transpept"/>
    <property type="match status" value="1"/>
</dbReference>
<dbReference type="InterPro" id="IPR029055">
    <property type="entry name" value="Ntn_hydrolases_N"/>
</dbReference>
<evidence type="ECO:0000313" key="7">
    <source>
        <dbReference type="EMBL" id="MFC0717671.1"/>
    </source>
</evidence>
<sequence>MASSSSHASLSRRARALTALALLCLAACGTAPRDAAPAPLPAAAGGHTQAPDAGMVSSAHPLATEAGLEVLRRGGSAIDAAVAVQAMLGLVEPQSSGLLGGAIVLHYDAASGRVDSWIGRERAPAGAGPGMFSDADGRPLSRAEAMLSGRATGVPGALPALELAHAAHGTLEWSSLFESTARRAELGFAVTPRLHRHIAGRFPQASAPDVVALFAGPDGTPLRIGDTFRNPAYAASLRTIAARGADALRSGPLADQLAARVAAPPHAARMTPADLQAEVAERSDPICRPLRAHVLCVAPPPASGVGLLQLMLLLDGTDIAARGPDDPLAWYLFAEASRLMYADRDHYVGDPRFADVPVQGLLDPDYLAARRALIGPRAAAGAPAHGRPPGAPARDVDATDEPAGTSHLVVVDARGNAVSMTTTIESYFGSGRVVGGMLLNNQLTDFSWGPGAAAANAIAPGKRPRSSMSPVIVLDRDGGFVGAIGSPGGNAIPAYIAKTLVGWLYWDLPLQDAVALPNLVARGERFNGEADAFAPELRAALSALGVDVVAGAGEDSGLHGVAREGHALHGAADPRREGVAARP</sequence>
<proteinExistence type="inferred from homology"/>
<evidence type="ECO:0000256" key="3">
    <source>
        <dbReference type="ARBA" id="ARBA00022801"/>
    </source>
</evidence>
<evidence type="ECO:0000256" key="4">
    <source>
        <dbReference type="ARBA" id="ARBA00023145"/>
    </source>
</evidence>
<dbReference type="PANTHER" id="PTHR43199">
    <property type="entry name" value="GLUTATHIONE HYDROLASE"/>
    <property type="match status" value="1"/>
</dbReference>
<protein>
    <submittedName>
        <fullName evidence="7">Gamma-glutamyltransferase family protein</fullName>
    </submittedName>
</protein>
<feature type="region of interest" description="Disordered" evidence="5">
    <location>
        <begin position="378"/>
        <end position="397"/>
    </location>
</feature>
<feature type="chain" id="PRO_5046790981" evidence="6">
    <location>
        <begin position="36"/>
        <end position="583"/>
    </location>
</feature>
<dbReference type="PRINTS" id="PR01210">
    <property type="entry name" value="GGTRANSPTASE"/>
</dbReference>
<gene>
    <name evidence="7" type="ORF">ACFFFU_07900</name>
</gene>
<evidence type="ECO:0000256" key="5">
    <source>
        <dbReference type="SAM" id="MobiDB-lite"/>
    </source>
</evidence>
<reference evidence="7 8" key="1">
    <citation type="submission" date="2024-09" db="EMBL/GenBank/DDBJ databases">
        <authorList>
            <person name="Sun Q."/>
            <person name="Mori K."/>
        </authorList>
    </citation>
    <scope>NUCLEOTIDE SEQUENCE [LARGE SCALE GENOMIC DNA]</scope>
    <source>
        <strain evidence="7 8">KCTC 52403</strain>
    </source>
</reference>
<keyword evidence="2" id="KW-0808">Transferase</keyword>